<dbReference type="Proteomes" id="UP001500064">
    <property type="component" value="Unassembled WGS sequence"/>
</dbReference>
<evidence type="ECO:0000313" key="2">
    <source>
        <dbReference type="Proteomes" id="UP001500064"/>
    </source>
</evidence>
<name>A0ABN2FBC4_9ACTN</name>
<accession>A0ABN2FBC4</accession>
<dbReference type="RefSeq" id="WP_346106795.1">
    <property type="nucleotide sequence ID" value="NZ_BAAAMU010000026.1"/>
</dbReference>
<keyword evidence="2" id="KW-1185">Reference proteome</keyword>
<sequence length="130" mass="14094">MATLTNPQLKISLVSGSNQADIEASVGVSLTPFEQFLIANGLGLSLRCELWAADSGFNGGDDLVRVVGTRPAPVSATHTFTMRVPRSALDEDDSVFDDHDELYARMRLRSNQPIFPLDVTVKSPEIGAEF</sequence>
<proteinExistence type="predicted"/>
<gene>
    <name evidence="1" type="ORF">GCM10009733_040240</name>
</gene>
<reference evidence="1 2" key="1">
    <citation type="journal article" date="2019" name="Int. J. Syst. Evol. Microbiol.">
        <title>The Global Catalogue of Microorganisms (GCM) 10K type strain sequencing project: providing services to taxonomists for standard genome sequencing and annotation.</title>
        <authorList>
            <consortium name="The Broad Institute Genomics Platform"/>
            <consortium name="The Broad Institute Genome Sequencing Center for Infectious Disease"/>
            <person name="Wu L."/>
            <person name="Ma J."/>
        </authorList>
    </citation>
    <scope>NUCLEOTIDE SEQUENCE [LARGE SCALE GENOMIC DNA]</scope>
    <source>
        <strain evidence="1 2">JCM 13929</strain>
    </source>
</reference>
<comment type="caution">
    <text evidence="1">The sequence shown here is derived from an EMBL/GenBank/DDBJ whole genome shotgun (WGS) entry which is preliminary data.</text>
</comment>
<protein>
    <submittedName>
        <fullName evidence="1">Uncharacterized protein</fullName>
    </submittedName>
</protein>
<evidence type="ECO:0000313" key="1">
    <source>
        <dbReference type="EMBL" id="GAA1639015.1"/>
    </source>
</evidence>
<organism evidence="1 2">
    <name type="scientific">Nonomuraea maheshkhaliensis</name>
    <dbReference type="NCBI Taxonomy" id="419590"/>
    <lineage>
        <taxon>Bacteria</taxon>
        <taxon>Bacillati</taxon>
        <taxon>Actinomycetota</taxon>
        <taxon>Actinomycetes</taxon>
        <taxon>Streptosporangiales</taxon>
        <taxon>Streptosporangiaceae</taxon>
        <taxon>Nonomuraea</taxon>
    </lineage>
</organism>
<dbReference type="EMBL" id="BAAAMU010000026">
    <property type="protein sequence ID" value="GAA1639015.1"/>
    <property type="molecule type" value="Genomic_DNA"/>
</dbReference>